<keyword evidence="11" id="KW-0645">Protease</keyword>
<sequence length="148" mass="16650">MSPMVWLCRSLIFDSLDRFAMLSTEFDYMCQYDYLEIRDGDNIDAKVIKRFCGNERPLPIRSSGNSLHLLFQSDGSKNFDGFYATFEELTVCSSSPCYHDGTCIVTNTGSYKCACLAGYTGKHCENGEFHGQYQEKPPVSNTEVNSGL</sequence>
<dbReference type="InterPro" id="IPR051659">
    <property type="entry name" value="Serine_Protease_S1-Domain"/>
</dbReference>
<dbReference type="Gene3D" id="2.60.120.290">
    <property type="entry name" value="Spermadhesin, CUB domain"/>
    <property type="match status" value="1"/>
</dbReference>
<gene>
    <name evidence="11" type="ORF">PECUL_23A002684</name>
</gene>
<evidence type="ECO:0000313" key="11">
    <source>
        <dbReference type="EMBL" id="CAH2224691.1"/>
    </source>
</evidence>
<dbReference type="SMART" id="SM00042">
    <property type="entry name" value="CUB"/>
    <property type="match status" value="1"/>
</dbReference>
<evidence type="ECO:0000256" key="3">
    <source>
        <dbReference type="ARBA" id="ARBA00022536"/>
    </source>
</evidence>
<dbReference type="PROSITE" id="PS01180">
    <property type="entry name" value="CUB"/>
    <property type="match status" value="1"/>
</dbReference>
<keyword evidence="3 8" id="KW-0245">EGF-like domain</keyword>
<dbReference type="InterPro" id="IPR000859">
    <property type="entry name" value="CUB_dom"/>
</dbReference>
<keyword evidence="5" id="KW-0677">Repeat</keyword>
<dbReference type="SUPFAM" id="SSF49854">
    <property type="entry name" value="Spermadhesin, CUB domain"/>
    <property type="match status" value="1"/>
</dbReference>
<feature type="disulfide bond" evidence="8">
    <location>
        <begin position="115"/>
        <end position="124"/>
    </location>
</feature>
<dbReference type="PROSITE" id="PS50026">
    <property type="entry name" value="EGF_3"/>
    <property type="match status" value="1"/>
</dbReference>
<proteinExistence type="predicted"/>
<dbReference type="PROSITE" id="PS01186">
    <property type="entry name" value="EGF_2"/>
    <property type="match status" value="1"/>
</dbReference>
<dbReference type="InterPro" id="IPR035914">
    <property type="entry name" value="Sperma_CUB_dom_sf"/>
</dbReference>
<keyword evidence="2" id="KW-0964">Secreted</keyword>
<dbReference type="AlphaFoldDB" id="A0AAD1R6D3"/>
<evidence type="ECO:0000256" key="6">
    <source>
        <dbReference type="ARBA" id="ARBA00023157"/>
    </source>
</evidence>
<keyword evidence="7" id="KW-0325">Glycoprotein</keyword>
<dbReference type="PANTHER" id="PTHR24254:SF9">
    <property type="entry name" value="INACTIVE SERINE PROTEASE PAMR1"/>
    <property type="match status" value="1"/>
</dbReference>
<evidence type="ECO:0000256" key="5">
    <source>
        <dbReference type="ARBA" id="ARBA00022737"/>
    </source>
</evidence>
<dbReference type="FunFam" id="2.10.25.10:FF:000066">
    <property type="entry name" value="FAT atypical cadherin 4"/>
    <property type="match status" value="1"/>
</dbReference>
<dbReference type="Proteomes" id="UP001295444">
    <property type="component" value="Chromosome 01"/>
</dbReference>
<dbReference type="SMART" id="SM00181">
    <property type="entry name" value="EGF"/>
    <property type="match status" value="1"/>
</dbReference>
<name>A0AAD1R6D3_PELCU</name>
<dbReference type="PROSITE" id="PS00022">
    <property type="entry name" value="EGF_1"/>
    <property type="match status" value="1"/>
</dbReference>
<dbReference type="EMBL" id="OW240912">
    <property type="protein sequence ID" value="CAH2224691.1"/>
    <property type="molecule type" value="Genomic_DNA"/>
</dbReference>
<keyword evidence="4" id="KW-0732">Signal</keyword>
<evidence type="ECO:0000259" key="9">
    <source>
        <dbReference type="PROSITE" id="PS01180"/>
    </source>
</evidence>
<dbReference type="GO" id="GO:0006508">
    <property type="term" value="P:proteolysis"/>
    <property type="evidence" value="ECO:0007669"/>
    <property type="project" value="UniProtKB-KW"/>
</dbReference>
<evidence type="ECO:0000256" key="4">
    <source>
        <dbReference type="ARBA" id="ARBA00022729"/>
    </source>
</evidence>
<dbReference type="PANTHER" id="PTHR24254">
    <property type="entry name" value="PROTHROMBIN"/>
    <property type="match status" value="1"/>
</dbReference>
<keyword evidence="12" id="KW-1185">Reference proteome</keyword>
<keyword evidence="11" id="KW-0378">Hydrolase</keyword>
<evidence type="ECO:0000313" key="12">
    <source>
        <dbReference type="Proteomes" id="UP001295444"/>
    </source>
</evidence>
<comment type="caution">
    <text evidence="8">Lacks conserved residue(s) required for the propagation of feature annotation.</text>
</comment>
<evidence type="ECO:0000256" key="8">
    <source>
        <dbReference type="PROSITE-ProRule" id="PRU00076"/>
    </source>
</evidence>
<dbReference type="GO" id="GO:0005576">
    <property type="term" value="C:extracellular region"/>
    <property type="evidence" value="ECO:0007669"/>
    <property type="project" value="UniProtKB-SubCell"/>
</dbReference>
<evidence type="ECO:0000256" key="7">
    <source>
        <dbReference type="ARBA" id="ARBA00023180"/>
    </source>
</evidence>
<evidence type="ECO:0000256" key="1">
    <source>
        <dbReference type="ARBA" id="ARBA00004613"/>
    </source>
</evidence>
<keyword evidence="6 8" id="KW-1015">Disulfide bond</keyword>
<protein>
    <submittedName>
        <fullName evidence="11">Inactive serine protease PAMR1 isoform X2</fullName>
    </submittedName>
</protein>
<evidence type="ECO:0000259" key="10">
    <source>
        <dbReference type="PROSITE" id="PS50026"/>
    </source>
</evidence>
<feature type="domain" description="CUB" evidence="9">
    <location>
        <begin position="1"/>
        <end position="89"/>
    </location>
</feature>
<feature type="domain" description="EGF-like" evidence="10">
    <location>
        <begin position="88"/>
        <end position="125"/>
    </location>
</feature>
<reference evidence="11" key="1">
    <citation type="submission" date="2022-03" db="EMBL/GenBank/DDBJ databases">
        <authorList>
            <person name="Alioto T."/>
            <person name="Alioto T."/>
            <person name="Gomez Garrido J."/>
        </authorList>
    </citation>
    <scope>NUCLEOTIDE SEQUENCE</scope>
</reference>
<dbReference type="SUPFAM" id="SSF57196">
    <property type="entry name" value="EGF/Laminin"/>
    <property type="match status" value="1"/>
</dbReference>
<dbReference type="InterPro" id="IPR000742">
    <property type="entry name" value="EGF"/>
</dbReference>
<dbReference type="GO" id="GO:0008233">
    <property type="term" value="F:peptidase activity"/>
    <property type="evidence" value="ECO:0007669"/>
    <property type="project" value="UniProtKB-KW"/>
</dbReference>
<dbReference type="Gene3D" id="2.10.25.10">
    <property type="entry name" value="Laminin"/>
    <property type="match status" value="1"/>
</dbReference>
<organism evidence="11 12">
    <name type="scientific">Pelobates cultripes</name>
    <name type="common">Western spadefoot toad</name>
    <dbReference type="NCBI Taxonomy" id="61616"/>
    <lineage>
        <taxon>Eukaryota</taxon>
        <taxon>Metazoa</taxon>
        <taxon>Chordata</taxon>
        <taxon>Craniata</taxon>
        <taxon>Vertebrata</taxon>
        <taxon>Euteleostomi</taxon>
        <taxon>Amphibia</taxon>
        <taxon>Batrachia</taxon>
        <taxon>Anura</taxon>
        <taxon>Pelobatoidea</taxon>
        <taxon>Pelobatidae</taxon>
        <taxon>Pelobates</taxon>
    </lineage>
</organism>
<dbReference type="CDD" id="cd00054">
    <property type="entry name" value="EGF_CA"/>
    <property type="match status" value="1"/>
</dbReference>
<dbReference type="Pfam" id="PF00008">
    <property type="entry name" value="EGF"/>
    <property type="match status" value="1"/>
</dbReference>
<dbReference type="CDD" id="cd00041">
    <property type="entry name" value="CUB"/>
    <property type="match status" value="1"/>
</dbReference>
<accession>A0AAD1R6D3</accession>
<dbReference type="Pfam" id="PF00431">
    <property type="entry name" value="CUB"/>
    <property type="match status" value="1"/>
</dbReference>
<comment type="subcellular location">
    <subcellularLocation>
        <location evidence="1">Secreted</location>
    </subcellularLocation>
</comment>
<evidence type="ECO:0000256" key="2">
    <source>
        <dbReference type="ARBA" id="ARBA00022525"/>
    </source>
</evidence>